<accession>A0A975A070</accession>
<protein>
    <submittedName>
        <fullName evidence="7">RNA polymerase sigma factor</fullName>
    </submittedName>
</protein>
<dbReference type="InterPro" id="IPR039425">
    <property type="entry name" value="RNA_pol_sigma-70-like"/>
</dbReference>
<gene>
    <name evidence="7" type="ORF">JR347_12880</name>
</gene>
<dbReference type="PANTHER" id="PTHR43133:SF51">
    <property type="entry name" value="RNA POLYMERASE SIGMA FACTOR"/>
    <property type="match status" value="1"/>
</dbReference>
<dbReference type="InterPro" id="IPR014284">
    <property type="entry name" value="RNA_pol_sigma-70_dom"/>
</dbReference>
<sequence length="190" mass="22498">MKDPGEEKLDDNALIGLIKQGGTGSRYFEIVYHRYHTKVKNKCYSIVKNKQESLDLAEEIMVKIYEKLDSYKGTSKFSTWVYSLTYNHCIDYLRLKKNLHYPKWDNDQEMAIVADTTEELAEDINYDKLMLVLEELHTEEQLLIRMKYVDEMSLKTIGEALRITESAAKMRLKRARTRLLYLYTMRYIKG</sequence>
<keyword evidence="8" id="KW-1185">Reference proteome</keyword>
<dbReference type="Gene3D" id="1.10.1740.10">
    <property type="match status" value="1"/>
</dbReference>
<evidence type="ECO:0000259" key="5">
    <source>
        <dbReference type="Pfam" id="PF04542"/>
    </source>
</evidence>
<dbReference type="AlphaFoldDB" id="A0A975A070"/>
<dbReference type="InterPro" id="IPR013325">
    <property type="entry name" value="RNA_pol_sigma_r2"/>
</dbReference>
<evidence type="ECO:0000256" key="1">
    <source>
        <dbReference type="ARBA" id="ARBA00010641"/>
    </source>
</evidence>
<reference evidence="7" key="1">
    <citation type="submission" date="2021-02" db="EMBL/GenBank/DDBJ databases">
        <title>Fulvivirga sp. S481 isolated from sea water.</title>
        <authorList>
            <person name="Bae S.S."/>
            <person name="Baek K."/>
        </authorList>
    </citation>
    <scope>NUCLEOTIDE SEQUENCE</scope>
    <source>
        <strain evidence="7">S481</strain>
    </source>
</reference>
<feature type="domain" description="RNA polymerase sigma-70 region 2" evidence="5">
    <location>
        <begin position="32"/>
        <end position="96"/>
    </location>
</feature>
<dbReference type="CDD" id="cd06171">
    <property type="entry name" value="Sigma70_r4"/>
    <property type="match status" value="1"/>
</dbReference>
<dbReference type="Gene3D" id="1.10.10.10">
    <property type="entry name" value="Winged helix-like DNA-binding domain superfamily/Winged helix DNA-binding domain"/>
    <property type="match status" value="1"/>
</dbReference>
<dbReference type="SUPFAM" id="SSF88659">
    <property type="entry name" value="Sigma3 and sigma4 domains of RNA polymerase sigma factors"/>
    <property type="match status" value="1"/>
</dbReference>
<dbReference type="Proteomes" id="UP000662783">
    <property type="component" value="Chromosome"/>
</dbReference>
<dbReference type="GO" id="GO:0003677">
    <property type="term" value="F:DNA binding"/>
    <property type="evidence" value="ECO:0007669"/>
    <property type="project" value="InterPro"/>
</dbReference>
<evidence type="ECO:0000259" key="6">
    <source>
        <dbReference type="Pfam" id="PF08281"/>
    </source>
</evidence>
<dbReference type="InterPro" id="IPR007627">
    <property type="entry name" value="RNA_pol_sigma70_r2"/>
</dbReference>
<dbReference type="Pfam" id="PF04542">
    <property type="entry name" value="Sigma70_r2"/>
    <property type="match status" value="1"/>
</dbReference>
<evidence type="ECO:0000313" key="7">
    <source>
        <dbReference type="EMBL" id="QSE96491.1"/>
    </source>
</evidence>
<evidence type="ECO:0000256" key="4">
    <source>
        <dbReference type="ARBA" id="ARBA00023163"/>
    </source>
</evidence>
<comment type="similarity">
    <text evidence="1">Belongs to the sigma-70 factor family. ECF subfamily.</text>
</comment>
<dbReference type="PANTHER" id="PTHR43133">
    <property type="entry name" value="RNA POLYMERASE ECF-TYPE SIGMA FACTO"/>
    <property type="match status" value="1"/>
</dbReference>
<keyword evidence="3" id="KW-0731">Sigma factor</keyword>
<dbReference type="EMBL" id="CP070608">
    <property type="protein sequence ID" value="QSE96491.1"/>
    <property type="molecule type" value="Genomic_DNA"/>
</dbReference>
<dbReference type="GO" id="GO:0006352">
    <property type="term" value="P:DNA-templated transcription initiation"/>
    <property type="evidence" value="ECO:0007669"/>
    <property type="project" value="InterPro"/>
</dbReference>
<dbReference type="GO" id="GO:0016987">
    <property type="term" value="F:sigma factor activity"/>
    <property type="evidence" value="ECO:0007669"/>
    <property type="project" value="UniProtKB-KW"/>
</dbReference>
<organism evidence="7 8">
    <name type="scientific">Fulvivirga lutea</name>
    <dbReference type="NCBI Taxonomy" id="2810512"/>
    <lineage>
        <taxon>Bacteria</taxon>
        <taxon>Pseudomonadati</taxon>
        <taxon>Bacteroidota</taxon>
        <taxon>Cytophagia</taxon>
        <taxon>Cytophagales</taxon>
        <taxon>Fulvivirgaceae</taxon>
        <taxon>Fulvivirga</taxon>
    </lineage>
</organism>
<dbReference type="NCBIfam" id="TIGR02937">
    <property type="entry name" value="sigma70-ECF"/>
    <property type="match status" value="1"/>
</dbReference>
<dbReference type="Pfam" id="PF08281">
    <property type="entry name" value="Sigma70_r4_2"/>
    <property type="match status" value="1"/>
</dbReference>
<dbReference type="InterPro" id="IPR013324">
    <property type="entry name" value="RNA_pol_sigma_r3/r4-like"/>
</dbReference>
<dbReference type="KEGG" id="fuv:JR347_12880"/>
<dbReference type="InterPro" id="IPR036388">
    <property type="entry name" value="WH-like_DNA-bd_sf"/>
</dbReference>
<evidence type="ECO:0000256" key="2">
    <source>
        <dbReference type="ARBA" id="ARBA00023015"/>
    </source>
</evidence>
<evidence type="ECO:0000313" key="8">
    <source>
        <dbReference type="Proteomes" id="UP000662783"/>
    </source>
</evidence>
<name>A0A975A070_9BACT</name>
<feature type="domain" description="RNA polymerase sigma factor 70 region 4 type 2" evidence="6">
    <location>
        <begin position="127"/>
        <end position="179"/>
    </location>
</feature>
<dbReference type="RefSeq" id="WP_205721007.1">
    <property type="nucleotide sequence ID" value="NZ_CP070608.1"/>
</dbReference>
<dbReference type="InterPro" id="IPR013249">
    <property type="entry name" value="RNA_pol_sigma70_r4_t2"/>
</dbReference>
<proteinExistence type="inferred from homology"/>
<keyword evidence="2" id="KW-0805">Transcription regulation</keyword>
<evidence type="ECO:0000256" key="3">
    <source>
        <dbReference type="ARBA" id="ARBA00023082"/>
    </source>
</evidence>
<dbReference type="SUPFAM" id="SSF88946">
    <property type="entry name" value="Sigma2 domain of RNA polymerase sigma factors"/>
    <property type="match status" value="1"/>
</dbReference>
<keyword evidence="4" id="KW-0804">Transcription</keyword>